<evidence type="ECO:0000313" key="10">
    <source>
        <dbReference type="Proteomes" id="UP000285173"/>
    </source>
</evidence>
<evidence type="ECO:0000256" key="2">
    <source>
        <dbReference type="ARBA" id="ARBA00022723"/>
    </source>
</evidence>
<protein>
    <submittedName>
        <fullName evidence="8">Arylsulfatase</fullName>
    </submittedName>
</protein>
<evidence type="ECO:0000256" key="3">
    <source>
        <dbReference type="ARBA" id="ARBA00022801"/>
    </source>
</evidence>
<dbReference type="Proteomes" id="UP000283732">
    <property type="component" value="Unassembled WGS sequence"/>
</dbReference>
<dbReference type="Gene3D" id="3.30.1120.10">
    <property type="match status" value="1"/>
</dbReference>
<evidence type="ECO:0000259" key="6">
    <source>
        <dbReference type="Pfam" id="PF00884"/>
    </source>
</evidence>
<evidence type="ECO:0000256" key="4">
    <source>
        <dbReference type="ARBA" id="ARBA00022837"/>
    </source>
</evidence>
<dbReference type="InterPro" id="IPR050738">
    <property type="entry name" value="Sulfatase"/>
</dbReference>
<dbReference type="GO" id="GO:0046872">
    <property type="term" value="F:metal ion binding"/>
    <property type="evidence" value="ECO:0007669"/>
    <property type="project" value="UniProtKB-KW"/>
</dbReference>
<dbReference type="CDD" id="cd16143">
    <property type="entry name" value="ARS_like"/>
    <property type="match status" value="1"/>
</dbReference>
<name>A0A3R6HKJ7_9BACT</name>
<feature type="modified residue" description="3-oxoalanine (Ser)" evidence="5">
    <location>
        <position position="82"/>
    </location>
</feature>
<dbReference type="InterPro" id="IPR017850">
    <property type="entry name" value="Alkaline_phosphatase_core_sf"/>
</dbReference>
<dbReference type="InterPro" id="IPR024607">
    <property type="entry name" value="Sulfatase_CS"/>
</dbReference>
<dbReference type="EMBL" id="QSEF01000006">
    <property type="protein sequence ID" value="RGZ49676.1"/>
    <property type="molecule type" value="Genomic_DNA"/>
</dbReference>
<evidence type="ECO:0000313" key="8">
    <source>
        <dbReference type="EMBL" id="RHH76750.1"/>
    </source>
</evidence>
<dbReference type="SUPFAM" id="SSF53649">
    <property type="entry name" value="Alkaline phosphatase-like"/>
    <property type="match status" value="1"/>
</dbReference>
<dbReference type="Proteomes" id="UP000285173">
    <property type="component" value="Unassembled WGS sequence"/>
</dbReference>
<dbReference type="Gene3D" id="3.40.720.10">
    <property type="entry name" value="Alkaline Phosphatase, subunit A"/>
    <property type="match status" value="1"/>
</dbReference>
<gene>
    <name evidence="8" type="ORF">DW191_12415</name>
    <name evidence="7" type="ORF">DW986_05250</name>
</gene>
<dbReference type="InterPro" id="IPR000917">
    <property type="entry name" value="Sulfatase_N"/>
</dbReference>
<dbReference type="GO" id="GO:0004065">
    <property type="term" value="F:arylsulfatase activity"/>
    <property type="evidence" value="ECO:0007669"/>
    <property type="project" value="TreeGrafter"/>
</dbReference>
<dbReference type="PROSITE" id="PS00149">
    <property type="entry name" value="SULFATASE_2"/>
    <property type="match status" value="1"/>
</dbReference>
<evidence type="ECO:0000313" key="9">
    <source>
        <dbReference type="Proteomes" id="UP000283732"/>
    </source>
</evidence>
<organism evidence="8 9">
    <name type="scientific">Parabacteroides merdae</name>
    <dbReference type="NCBI Taxonomy" id="46503"/>
    <lineage>
        <taxon>Bacteria</taxon>
        <taxon>Pseudomonadati</taxon>
        <taxon>Bacteroidota</taxon>
        <taxon>Bacteroidia</taxon>
        <taxon>Bacteroidales</taxon>
        <taxon>Tannerellaceae</taxon>
        <taxon>Parabacteroides</taxon>
    </lineage>
</organism>
<evidence type="ECO:0000313" key="7">
    <source>
        <dbReference type="EMBL" id="RGZ49676.1"/>
    </source>
</evidence>
<keyword evidence="4" id="KW-0106">Calcium</keyword>
<dbReference type="Pfam" id="PF00884">
    <property type="entry name" value="Sulfatase"/>
    <property type="match status" value="1"/>
</dbReference>
<accession>A0A3R6HKJ7</accession>
<dbReference type="RefSeq" id="WP_122202810.1">
    <property type="nucleotide sequence ID" value="NZ_QRKC01000005.1"/>
</dbReference>
<keyword evidence="3" id="KW-0378">Hydrolase</keyword>
<proteinExistence type="inferred from homology"/>
<comment type="PTM">
    <text evidence="5">The conversion to 3-oxoalanine (also known as C-formylglycine, FGly), of a serine or cysteine residue in prokaryotes and of a cysteine residue in eukaryotes, is critical for catalytic activity.</text>
</comment>
<dbReference type="EMBL" id="QRKC01000005">
    <property type="protein sequence ID" value="RHH76750.1"/>
    <property type="molecule type" value="Genomic_DNA"/>
</dbReference>
<comment type="caution">
    <text evidence="8">The sequence shown here is derived from an EMBL/GenBank/DDBJ whole genome shotgun (WGS) entry which is preliminary data.</text>
</comment>
<dbReference type="AlphaFoldDB" id="A0A3R6HKJ7"/>
<dbReference type="PANTHER" id="PTHR42693">
    <property type="entry name" value="ARYLSULFATASE FAMILY MEMBER"/>
    <property type="match status" value="1"/>
</dbReference>
<feature type="domain" description="Sulfatase N-terminal" evidence="6">
    <location>
        <begin position="33"/>
        <end position="375"/>
    </location>
</feature>
<keyword evidence="2" id="KW-0479">Metal-binding</keyword>
<sequence>MKTSIINKGVLLSLGSFVALNGFARQGQELQMPNIVFIFADDMGYGDVSALNENSKLQTVNIDRVMDEGVVFTDAHTSSSVSTPSRYSLLTGRYNWRSDMKQGVLNGYSKSLIRPDRRTIAHVLRDNGYTTACIGKWHLGWNWNNIENGTDKVDFSKPVTEGPTTHGFDYFYGISGSLDMAPYVYLENDKPTALPNRVTGNKEKFSWWREGPTASDFVHEQVLPNFIDRAVCYIKDKADREQPFFLYLPLPAPHTPILPVKEYQGKSGLNPYGDFVLMVDDMVGKVMKALDEAGVAGNTILVFSTDNGCSPEADFKELGEKGHDPSYIYRGHKADLFDGGHRVPCAVRWPEKAKHHVVNQTICLTDFYATFASLGNYRLKDSEGEDSYNILPLILNEKEGKAIREATVHHSIEGDFTIRRGEWKLLLSPSSGGWSYPKPGKDDTVIETLPPVQLYNMKTDPEETDNVCAEHPEIVKELKGLMIRYVKEGRSTRGTPQENDGPEVWKQLKWMEN</sequence>
<evidence type="ECO:0000256" key="5">
    <source>
        <dbReference type="PIRSR" id="PIRSR600917-52"/>
    </source>
</evidence>
<comment type="similarity">
    <text evidence="1">Belongs to the sulfatase family.</text>
</comment>
<reference evidence="9 10" key="1">
    <citation type="submission" date="2018-08" db="EMBL/GenBank/DDBJ databases">
        <title>A genome reference for cultivated species of the human gut microbiota.</title>
        <authorList>
            <person name="Zou Y."/>
            <person name="Xue W."/>
            <person name="Luo G."/>
        </authorList>
    </citation>
    <scope>NUCLEOTIDE SEQUENCE [LARGE SCALE GENOMIC DNA]</scope>
    <source>
        <strain evidence="8 9">AM16-50</strain>
        <strain evidence="7 10">AM50-15</strain>
    </source>
</reference>
<dbReference type="PANTHER" id="PTHR42693:SF53">
    <property type="entry name" value="ENDO-4-O-SULFATASE"/>
    <property type="match status" value="1"/>
</dbReference>
<evidence type="ECO:0000256" key="1">
    <source>
        <dbReference type="ARBA" id="ARBA00008779"/>
    </source>
</evidence>
<dbReference type="PROSITE" id="PS00523">
    <property type="entry name" value="SULFATASE_1"/>
    <property type="match status" value="1"/>
</dbReference>